<feature type="region of interest" description="Disordered" evidence="2">
    <location>
        <begin position="1"/>
        <end position="40"/>
    </location>
</feature>
<organism evidence="3 4">
    <name type="scientific">Vombatus ursinus</name>
    <name type="common">Common wombat</name>
    <dbReference type="NCBI Taxonomy" id="29139"/>
    <lineage>
        <taxon>Eukaryota</taxon>
        <taxon>Metazoa</taxon>
        <taxon>Chordata</taxon>
        <taxon>Craniata</taxon>
        <taxon>Vertebrata</taxon>
        <taxon>Euteleostomi</taxon>
        <taxon>Mammalia</taxon>
        <taxon>Metatheria</taxon>
        <taxon>Diprotodontia</taxon>
        <taxon>Vombatidae</taxon>
        <taxon>Vombatus</taxon>
    </lineage>
</organism>
<dbReference type="OMA" id="HLSHMYR"/>
<evidence type="ECO:0000256" key="2">
    <source>
        <dbReference type="SAM" id="MobiDB-lite"/>
    </source>
</evidence>
<proteinExistence type="predicted"/>
<dbReference type="InterPro" id="IPR037696">
    <property type="entry name" value="CCDC77"/>
</dbReference>
<dbReference type="RefSeq" id="XP_027713079.1">
    <property type="nucleotide sequence ID" value="XM_027857278.1"/>
</dbReference>
<accession>A0A4X2KB62</accession>
<dbReference type="STRING" id="29139.ENSVURP00010007336"/>
<dbReference type="OrthoDB" id="191169at2759"/>
<keyword evidence="1" id="KW-0175">Coiled coil</keyword>
<dbReference type="AlphaFoldDB" id="A0A4X2KB62"/>
<evidence type="ECO:0000256" key="1">
    <source>
        <dbReference type="SAM" id="Coils"/>
    </source>
</evidence>
<feature type="coiled-coil region" evidence="1">
    <location>
        <begin position="58"/>
        <end position="116"/>
    </location>
</feature>
<sequence length="485" mass="57999">MYQYTPPSTPISRKLPTSQSPSKHCGASGTRSRNSEESTPLPSITECLNFVCPTKELLEYYQKKILEFDEQNEELLRKLEKYAHLCKDWHKLELEIQQREKEIAELQKALSDMQIYLFQEREHVLRLYSENDRLKIKELEDRKKIQHLLTLVGTSSEVTYFHKEPLHKVTVPQKTVHFKQPYEQEFVSRAGTKRNLGRAIKETQESPEKCPRDNQTLMLQVEALQAQLEEQTRLARDQVEGLLEDRRIYMEEAQVQHERNQERIKVLANNLQQTQEFLYESAKDFLNLKFENQDKEKEWVTEKDRLLWKLSQYQKQLEQALQYNEQRVVGSLLPATQEQDKYIQSLKEDLLQEQKLSCMYQEQCIALEEELARIREEDDMRRRIFKERSSKMGKRLQEMMHRYDTLQNRRRLEVEGFQRDIKTLREKLREVEQMLYKASLSIRPDQDLAILNEVRKSNKRSVKIQGQLKDLKAKLYSLEKELRVC</sequence>
<dbReference type="CTD" id="84318"/>
<dbReference type="PANTHER" id="PTHR22091">
    <property type="entry name" value="COILED-COIL DOMAIN-CONTAINING PROTEIN 77"/>
    <property type="match status" value="1"/>
</dbReference>
<name>A0A4X2KB62_VOMUR</name>
<gene>
    <name evidence="3" type="primary">CCDC77</name>
</gene>
<evidence type="ECO:0000313" key="4">
    <source>
        <dbReference type="Proteomes" id="UP000314987"/>
    </source>
</evidence>
<dbReference type="Proteomes" id="UP000314987">
    <property type="component" value="Unassembled WGS sequence"/>
</dbReference>
<keyword evidence="4" id="KW-1185">Reference proteome</keyword>
<dbReference type="PANTHER" id="PTHR22091:SF1">
    <property type="entry name" value="COILED-COIL DOMAIN-CONTAINING PROTEIN 77"/>
    <property type="match status" value="1"/>
</dbReference>
<reference evidence="4" key="1">
    <citation type="submission" date="2018-12" db="EMBL/GenBank/DDBJ databases">
        <authorList>
            <person name="Yazar S."/>
        </authorList>
    </citation>
    <scope>NUCLEOTIDE SEQUENCE [LARGE SCALE GENOMIC DNA]</scope>
</reference>
<dbReference type="GO" id="GO:0005813">
    <property type="term" value="C:centrosome"/>
    <property type="evidence" value="ECO:0007669"/>
    <property type="project" value="Ensembl"/>
</dbReference>
<feature type="compositionally biased region" description="Polar residues" evidence="2">
    <location>
        <begin position="29"/>
        <end position="40"/>
    </location>
</feature>
<feature type="coiled-coil region" evidence="1">
    <location>
        <begin position="214"/>
        <end position="270"/>
    </location>
</feature>
<dbReference type="GeneID" id="114039513"/>
<reference evidence="3" key="3">
    <citation type="submission" date="2025-09" db="UniProtKB">
        <authorList>
            <consortium name="Ensembl"/>
        </authorList>
    </citation>
    <scope>IDENTIFICATION</scope>
</reference>
<evidence type="ECO:0000313" key="3">
    <source>
        <dbReference type="Ensembl" id="ENSVURP00010007336.1"/>
    </source>
</evidence>
<reference evidence="3" key="2">
    <citation type="submission" date="2025-08" db="UniProtKB">
        <authorList>
            <consortium name="Ensembl"/>
        </authorList>
    </citation>
    <scope>IDENTIFICATION</scope>
</reference>
<dbReference type="GeneTree" id="ENSGT00390000010251"/>
<dbReference type="Ensembl" id="ENSVURT00010008292.1">
    <property type="protein sequence ID" value="ENSVURP00010007336.1"/>
    <property type="gene ID" value="ENSVURG00010005667.1"/>
</dbReference>
<protein>
    <submittedName>
        <fullName evidence="3">Coiled-coil domain containing 77</fullName>
    </submittedName>
</protein>